<keyword evidence="5" id="KW-0133">Cell shape</keyword>
<evidence type="ECO:0000256" key="1">
    <source>
        <dbReference type="ARBA" id="ARBA00004651"/>
    </source>
</evidence>
<keyword evidence="4 8" id="KW-0812">Transmembrane</keyword>
<evidence type="ECO:0000256" key="4">
    <source>
        <dbReference type="ARBA" id="ARBA00022692"/>
    </source>
</evidence>
<sequence>MKHPESDPRTIDGRKKINSPKYLEQEILLPAKGGYVFLSLIAALILNLLPLQDIVLLLRPDFVAITLLYWGINQPQRMSMSQAFCIGLLMDVGNTTLLGQHALAYCIIVYFAAVFHRRLRIFNLLQQAPQVGFILFVMQMIIFLIGLLSGSFFPGWYFFLASGTGALLWAPISFLLTRPLRLKSDPNAL</sequence>
<feature type="transmembrane region" description="Helical" evidence="8">
    <location>
        <begin position="102"/>
        <end position="119"/>
    </location>
</feature>
<dbReference type="AlphaFoldDB" id="A0A1N6JH44"/>
<evidence type="ECO:0000256" key="8">
    <source>
        <dbReference type="SAM" id="Phobius"/>
    </source>
</evidence>
<comment type="similarity">
    <text evidence="2">Belongs to the MreD family.</text>
</comment>
<feature type="transmembrane region" description="Helical" evidence="8">
    <location>
        <begin position="131"/>
        <end position="150"/>
    </location>
</feature>
<keyword evidence="3" id="KW-1003">Cell membrane</keyword>
<dbReference type="eggNOG" id="COG2891">
    <property type="taxonomic scope" value="Bacteria"/>
</dbReference>
<dbReference type="STRING" id="44575.SAMN05216419_101252"/>
<feature type="transmembrane region" description="Helical" evidence="8">
    <location>
        <begin position="27"/>
        <end position="49"/>
    </location>
</feature>
<dbReference type="EMBL" id="FSRO01000001">
    <property type="protein sequence ID" value="SIO43529.1"/>
    <property type="molecule type" value="Genomic_DNA"/>
</dbReference>
<comment type="subcellular location">
    <subcellularLocation>
        <location evidence="1">Cell membrane</location>
        <topology evidence="1">Multi-pass membrane protein</topology>
    </subcellularLocation>
</comment>
<dbReference type="PANTHER" id="PTHR37484:SF1">
    <property type="entry name" value="ROD SHAPE-DETERMINING PROTEIN MRED"/>
    <property type="match status" value="1"/>
</dbReference>
<proteinExistence type="inferred from homology"/>
<protein>
    <submittedName>
        <fullName evidence="9">Rod shape-determining protein MreD</fullName>
    </submittedName>
</protein>
<dbReference type="Proteomes" id="UP000185062">
    <property type="component" value="Unassembled WGS sequence"/>
</dbReference>
<evidence type="ECO:0000256" key="2">
    <source>
        <dbReference type="ARBA" id="ARBA00007776"/>
    </source>
</evidence>
<feature type="transmembrane region" description="Helical" evidence="8">
    <location>
        <begin position="56"/>
        <end position="72"/>
    </location>
</feature>
<organism evidence="9 10">
    <name type="scientific">Nitrosomonas cryotolerans ATCC 49181</name>
    <dbReference type="NCBI Taxonomy" id="1131553"/>
    <lineage>
        <taxon>Bacteria</taxon>
        <taxon>Pseudomonadati</taxon>
        <taxon>Pseudomonadota</taxon>
        <taxon>Betaproteobacteria</taxon>
        <taxon>Nitrosomonadales</taxon>
        <taxon>Nitrosomonadaceae</taxon>
        <taxon>Nitrosomonas</taxon>
    </lineage>
</organism>
<gene>
    <name evidence="9" type="ORF">SAMN02743940_2605</name>
</gene>
<evidence type="ECO:0000313" key="9">
    <source>
        <dbReference type="EMBL" id="SIO43529.1"/>
    </source>
</evidence>
<dbReference type="RefSeq" id="WP_245813016.1">
    <property type="nucleotide sequence ID" value="NZ_FSRO01000001.1"/>
</dbReference>
<name>A0A1N6JH44_9PROT</name>
<evidence type="ECO:0000256" key="3">
    <source>
        <dbReference type="ARBA" id="ARBA00022475"/>
    </source>
</evidence>
<evidence type="ECO:0000256" key="6">
    <source>
        <dbReference type="ARBA" id="ARBA00022989"/>
    </source>
</evidence>
<feature type="transmembrane region" description="Helical" evidence="8">
    <location>
        <begin position="156"/>
        <end position="176"/>
    </location>
</feature>
<dbReference type="GO" id="GO:0005886">
    <property type="term" value="C:plasma membrane"/>
    <property type="evidence" value="ECO:0007669"/>
    <property type="project" value="UniProtKB-SubCell"/>
</dbReference>
<evidence type="ECO:0000313" key="10">
    <source>
        <dbReference type="Proteomes" id="UP000185062"/>
    </source>
</evidence>
<dbReference type="InterPro" id="IPR007227">
    <property type="entry name" value="Cell_shape_determining_MreD"/>
</dbReference>
<dbReference type="PIRSF" id="PIRSF018472">
    <property type="entry name" value="MreD_proteobac"/>
    <property type="match status" value="1"/>
</dbReference>
<evidence type="ECO:0000256" key="5">
    <source>
        <dbReference type="ARBA" id="ARBA00022960"/>
    </source>
</evidence>
<reference evidence="9 10" key="1">
    <citation type="submission" date="2016-12" db="EMBL/GenBank/DDBJ databases">
        <authorList>
            <person name="Song W.-J."/>
            <person name="Kurnit D.M."/>
        </authorList>
    </citation>
    <scope>NUCLEOTIDE SEQUENCE [LARGE SCALE GENOMIC DNA]</scope>
    <source>
        <strain evidence="9 10">ATCC 49181</strain>
    </source>
</reference>
<keyword evidence="7 8" id="KW-0472">Membrane</keyword>
<dbReference type="Pfam" id="PF04093">
    <property type="entry name" value="MreD"/>
    <property type="match status" value="1"/>
</dbReference>
<keyword evidence="6 8" id="KW-1133">Transmembrane helix</keyword>
<dbReference type="InterPro" id="IPR026034">
    <property type="entry name" value="MreD_proteobac"/>
</dbReference>
<dbReference type="GO" id="GO:0008360">
    <property type="term" value="P:regulation of cell shape"/>
    <property type="evidence" value="ECO:0007669"/>
    <property type="project" value="UniProtKB-KW"/>
</dbReference>
<keyword evidence="10" id="KW-1185">Reference proteome</keyword>
<dbReference type="PANTHER" id="PTHR37484">
    <property type="entry name" value="ROD SHAPE-DETERMINING PROTEIN MRED"/>
    <property type="match status" value="1"/>
</dbReference>
<evidence type="ECO:0000256" key="7">
    <source>
        <dbReference type="ARBA" id="ARBA00023136"/>
    </source>
</evidence>
<dbReference type="NCBIfam" id="TIGR03426">
    <property type="entry name" value="shape_MreD"/>
    <property type="match status" value="1"/>
</dbReference>
<accession>A0A1N6JH44</accession>